<proteinExistence type="predicted"/>
<evidence type="ECO:0000313" key="6">
    <source>
        <dbReference type="EMBL" id="EKE31317.1"/>
    </source>
</evidence>
<gene>
    <name evidence="5" type="ORF">AAV35_14210</name>
    <name evidence="6" type="ORF">MJ3_08766</name>
</gene>
<dbReference type="InterPro" id="IPR001387">
    <property type="entry name" value="Cro/C1-type_HTH"/>
</dbReference>
<dbReference type="PROSITE" id="PS50943">
    <property type="entry name" value="HTH_CROC1"/>
    <property type="match status" value="1"/>
</dbReference>
<dbReference type="CDD" id="cd06529">
    <property type="entry name" value="S24_LexA-like"/>
    <property type="match status" value="1"/>
</dbReference>
<dbReference type="Proteomes" id="UP000011746">
    <property type="component" value="Unassembled WGS sequence"/>
</dbReference>
<evidence type="ECO:0000256" key="1">
    <source>
        <dbReference type="ARBA" id="ARBA00023015"/>
    </source>
</evidence>
<keyword evidence="2" id="KW-0238">DNA-binding</keyword>
<evidence type="ECO:0000256" key="3">
    <source>
        <dbReference type="ARBA" id="ARBA00023163"/>
    </source>
</evidence>
<dbReference type="AlphaFoldDB" id="K2GAE6"/>
<dbReference type="Gene3D" id="2.10.109.10">
    <property type="entry name" value="Umud Fragment, subunit A"/>
    <property type="match status" value="1"/>
</dbReference>
<dbReference type="EMBL" id="AMPQ01000011">
    <property type="protein sequence ID" value="EKE31317.1"/>
    <property type="molecule type" value="Genomic_DNA"/>
</dbReference>
<dbReference type="PANTHER" id="PTHR40661">
    <property type="match status" value="1"/>
</dbReference>
<dbReference type="PANTHER" id="PTHR40661:SF3">
    <property type="entry name" value="FELS-1 PROPHAGE TRANSCRIPTIONAL REGULATOR"/>
    <property type="match status" value="1"/>
</dbReference>
<evidence type="ECO:0000313" key="5">
    <source>
        <dbReference type="EMBL" id="APC65604.1"/>
    </source>
</evidence>
<protein>
    <submittedName>
        <fullName evidence="6">Putative prophage repressor</fullName>
    </submittedName>
</protein>
<evidence type="ECO:0000256" key="2">
    <source>
        <dbReference type="ARBA" id="ARBA00023125"/>
    </source>
</evidence>
<dbReference type="Pfam" id="PF01381">
    <property type="entry name" value="HTH_3"/>
    <property type="match status" value="1"/>
</dbReference>
<evidence type="ECO:0000313" key="7">
    <source>
        <dbReference type="Proteomes" id="UP000011746"/>
    </source>
</evidence>
<dbReference type="GO" id="GO:0003677">
    <property type="term" value="F:DNA binding"/>
    <property type="evidence" value="ECO:0007669"/>
    <property type="project" value="UniProtKB-KW"/>
</dbReference>
<evidence type="ECO:0000259" key="4">
    <source>
        <dbReference type="PROSITE" id="PS50943"/>
    </source>
</evidence>
<keyword evidence="3" id="KW-0804">Transcription</keyword>
<keyword evidence="1" id="KW-0805">Transcription regulation</keyword>
<dbReference type="InterPro" id="IPR039418">
    <property type="entry name" value="LexA-like"/>
</dbReference>
<dbReference type="eggNOG" id="COG1974">
    <property type="taxonomic scope" value="Bacteria"/>
</dbReference>
<dbReference type="Pfam" id="PF00717">
    <property type="entry name" value="Peptidase_S24"/>
    <property type="match status" value="1"/>
</dbReference>
<dbReference type="Gene3D" id="1.10.260.40">
    <property type="entry name" value="lambda repressor-like DNA-binding domains"/>
    <property type="match status" value="1"/>
</dbReference>
<dbReference type="SMART" id="SM00530">
    <property type="entry name" value="HTH_XRE"/>
    <property type="match status" value="1"/>
</dbReference>
<dbReference type="KEGG" id="sje:AAV35_14210"/>
<dbReference type="CDD" id="cd00093">
    <property type="entry name" value="HTH_XRE"/>
    <property type="match status" value="1"/>
</dbReference>
<keyword evidence="7" id="KW-1185">Reference proteome</keyword>
<dbReference type="SUPFAM" id="SSF47413">
    <property type="entry name" value="lambda repressor-like DNA-binding domains"/>
    <property type="match status" value="1"/>
</dbReference>
<organism evidence="6 7">
    <name type="scientific">Salimicrobium jeotgali</name>
    <dbReference type="NCBI Taxonomy" id="1230341"/>
    <lineage>
        <taxon>Bacteria</taxon>
        <taxon>Bacillati</taxon>
        <taxon>Bacillota</taxon>
        <taxon>Bacilli</taxon>
        <taxon>Bacillales</taxon>
        <taxon>Bacillaceae</taxon>
        <taxon>Salimicrobium</taxon>
    </lineage>
</organism>
<name>K2GAE6_9BACI</name>
<reference evidence="6 7" key="1">
    <citation type="journal article" date="2012" name="J. Bacteriol.">
        <title>Draft Genome Sequence of Salimicrobium sp. Strain MJ3, Isolated from Myulchi-Jeot, Korean Fermented Seafood.</title>
        <authorList>
            <person name="Lee S.H."/>
            <person name="Jung J.Y."/>
            <person name="Jeon C.O."/>
        </authorList>
    </citation>
    <scope>NUCLEOTIDE SEQUENCE [LARGE SCALE GENOMIC DNA]</scope>
    <source>
        <strain evidence="6 7">MJ3</strain>
    </source>
</reference>
<dbReference type="InterPro" id="IPR010982">
    <property type="entry name" value="Lambda_DNA-bd_dom_sf"/>
</dbReference>
<dbReference type="RefSeq" id="WP_008590549.1">
    <property type="nucleotide sequence ID" value="NZ_AMPQ01000011.1"/>
</dbReference>
<feature type="domain" description="HTH cro/C1-type" evidence="4">
    <location>
        <begin position="8"/>
        <end position="62"/>
    </location>
</feature>
<reference evidence="5" key="3">
    <citation type="submission" date="2016-11" db="EMBL/GenBank/DDBJ databases">
        <title>Salimicrobium jeotgali MJ3, isolated from Myulchi jeot, a traditional Korean fermented seafood.</title>
        <authorList>
            <person name="Kim K.H."/>
            <person name="Jeon C.O."/>
            <person name="Jin H.M."/>
        </authorList>
    </citation>
    <scope>NUCLEOTIDE SEQUENCE</scope>
    <source>
        <strain evidence="5">MJ3</strain>
    </source>
</reference>
<dbReference type="EMBL" id="CP011361">
    <property type="protein sequence ID" value="APC65604.1"/>
    <property type="molecule type" value="Genomic_DNA"/>
</dbReference>
<sequence>MANFGELLKTFRLEKGLSQIGLANELGLSQTAIASYERGDRKPRQNRMVKIAQYFSVSPNELLGYEPQVDSYSIEGLITTPVLNTLPFHISIDDESYIVRYTYLPDDGRYRASNVFVLIAWDDAMSGYSRIQQNDALIIMSDKTIEDGDIVVVHVQQEDAIVRRVYYPDDTPYVLLVADNAYYRPITVSREDISIRGKVEQVLFYPE</sequence>
<dbReference type="Proteomes" id="UP000092654">
    <property type="component" value="Chromosome"/>
</dbReference>
<dbReference type="OrthoDB" id="8115576at2"/>
<dbReference type="STRING" id="1230341.AAV35_14210"/>
<accession>K2GAE6</accession>
<evidence type="ECO:0000313" key="8">
    <source>
        <dbReference type="Proteomes" id="UP000092654"/>
    </source>
</evidence>
<dbReference type="InterPro" id="IPR015927">
    <property type="entry name" value="Peptidase_S24_S26A/B/C"/>
</dbReference>
<reference evidence="8" key="2">
    <citation type="submission" date="2015-06" db="EMBL/GenBank/DDBJ databases">
        <title>Salimicrobium jeotgali MJ3, isolated from Myulchi jeot, a traditional Korean fermented seafood.</title>
        <authorList>
            <person name="Kim K.H."/>
            <person name="Jeon C.O."/>
            <person name="Jin H.M."/>
        </authorList>
    </citation>
    <scope>NUCLEOTIDE SEQUENCE [LARGE SCALE GENOMIC DNA]</scope>
    <source>
        <strain evidence="8">MJ3</strain>
    </source>
</reference>
<dbReference type="SUPFAM" id="SSF51306">
    <property type="entry name" value="LexA/Signal peptidase"/>
    <property type="match status" value="1"/>
</dbReference>
<dbReference type="InterPro" id="IPR036286">
    <property type="entry name" value="LexA/Signal_pep-like_sf"/>
</dbReference>